<dbReference type="InterPro" id="IPR002110">
    <property type="entry name" value="Ankyrin_rpt"/>
</dbReference>
<dbReference type="Pfam" id="PF13637">
    <property type="entry name" value="Ank_4"/>
    <property type="match status" value="1"/>
</dbReference>
<dbReference type="PROSITE" id="PS50297">
    <property type="entry name" value="ANK_REP_REGION"/>
    <property type="match status" value="4"/>
</dbReference>
<dbReference type="PANTHER" id="PTHR24147:SF53">
    <property type="entry name" value="ANKYRIN REPEAT DOMAIN 26"/>
    <property type="match status" value="1"/>
</dbReference>
<evidence type="ECO:0000313" key="4">
    <source>
        <dbReference type="Proteomes" id="UP001488805"/>
    </source>
</evidence>
<feature type="repeat" description="ANK" evidence="1">
    <location>
        <begin position="65"/>
        <end position="97"/>
    </location>
</feature>
<dbReference type="PRINTS" id="PR01415">
    <property type="entry name" value="ANKYRIN"/>
</dbReference>
<evidence type="ECO:0000256" key="1">
    <source>
        <dbReference type="PROSITE-ProRule" id="PRU00023"/>
    </source>
</evidence>
<evidence type="ECO:0000256" key="2">
    <source>
        <dbReference type="SAM" id="MobiDB-lite"/>
    </source>
</evidence>
<keyword evidence="1" id="KW-0040">ANK repeat</keyword>
<dbReference type="InterPro" id="IPR050657">
    <property type="entry name" value="Ankyrin_repeat_domain"/>
</dbReference>
<feature type="compositionally biased region" description="Basic residues" evidence="2">
    <location>
        <begin position="1"/>
        <end position="13"/>
    </location>
</feature>
<dbReference type="InterPro" id="IPR036770">
    <property type="entry name" value="Ankyrin_rpt-contain_sf"/>
</dbReference>
<sequence length="429" mass="46482">MKKLFSFTKRKKPPSGTSDSWSVHSAGYEVKEKDLGKVHKAALGGDLAKLKQLAKKNDINQLDKENRTALHIACASGHVEVVQFLIASKAKLNLCDNQNRSALMKAVQGQHERCVSVLLENHAEPNLVDANGNTALHLAANIPSISTTVLLLEHEADINAQNKEGFTPLTVSVREDHIEMAEFLLKESAGVNVMDQAQRSALMIAAGNGQIGMLRLLLRFDADITLKDTKGWSADDYAVMNGHHPCSLLIIEHSTQRNDGPSLSNQGPIKKREKALLGSASQDVKAGFSLGGPATNIDEIGTNEAGGDFEDNSQSESLSRVSKYAADEWASSEDDELDLIEKKPQGINLMKMIASKRGEASAVPDSSLSGTKSEPESEDRVQRISTLPEALPSTALQHPVDPAPTSFLSRAPQMTSTLRPSYIKVKYLC</sequence>
<feature type="repeat" description="ANK" evidence="1">
    <location>
        <begin position="197"/>
        <end position="229"/>
    </location>
</feature>
<dbReference type="PROSITE" id="PS50088">
    <property type="entry name" value="ANK_REPEAT"/>
    <property type="match status" value="4"/>
</dbReference>
<dbReference type="AlphaFoldDB" id="A0AAW1E187"/>
<dbReference type="SUPFAM" id="SSF48403">
    <property type="entry name" value="Ankyrin repeat"/>
    <property type="match status" value="1"/>
</dbReference>
<dbReference type="Pfam" id="PF12796">
    <property type="entry name" value="Ank_2"/>
    <property type="match status" value="2"/>
</dbReference>
<comment type="caution">
    <text evidence="3">The sequence shown here is derived from an EMBL/GenBank/DDBJ whole genome shotgun (WGS) entry which is preliminary data.</text>
</comment>
<feature type="compositionally biased region" description="Basic and acidic residues" evidence="2">
    <location>
        <begin position="373"/>
        <end position="382"/>
    </location>
</feature>
<feature type="region of interest" description="Disordered" evidence="2">
    <location>
        <begin position="289"/>
        <end position="320"/>
    </location>
</feature>
<feature type="repeat" description="ANK" evidence="1">
    <location>
        <begin position="164"/>
        <end position="196"/>
    </location>
</feature>
<protein>
    <submittedName>
        <fullName evidence="3">Uncharacterized protein</fullName>
    </submittedName>
</protein>
<reference evidence="3 4" key="1">
    <citation type="journal article" date="2024" name="Genome Biol. Evol.">
        <title>Chromosome-level genome assembly of the viviparous eelpout Zoarces viviparus.</title>
        <authorList>
            <person name="Fuhrmann N."/>
            <person name="Brasseur M.V."/>
            <person name="Bakowski C.E."/>
            <person name="Podsiadlowski L."/>
            <person name="Prost S."/>
            <person name="Krehenwinkel H."/>
            <person name="Mayer C."/>
        </authorList>
    </citation>
    <scope>NUCLEOTIDE SEQUENCE [LARGE SCALE GENOMIC DNA]</scope>
    <source>
        <strain evidence="3">NO-MEL_2022_Ind0_liver</strain>
    </source>
</reference>
<keyword evidence="4" id="KW-1185">Reference proteome</keyword>
<name>A0AAW1E187_ZOAVI</name>
<feature type="repeat" description="ANK" evidence="1">
    <location>
        <begin position="131"/>
        <end position="163"/>
    </location>
</feature>
<dbReference type="Proteomes" id="UP001488805">
    <property type="component" value="Unassembled WGS sequence"/>
</dbReference>
<evidence type="ECO:0000313" key="3">
    <source>
        <dbReference type="EMBL" id="KAK9516379.1"/>
    </source>
</evidence>
<proteinExistence type="predicted"/>
<dbReference type="SMART" id="SM00248">
    <property type="entry name" value="ANK"/>
    <property type="match status" value="6"/>
</dbReference>
<dbReference type="EMBL" id="JBCEZU010000575">
    <property type="protein sequence ID" value="KAK9516379.1"/>
    <property type="molecule type" value="Genomic_DNA"/>
</dbReference>
<dbReference type="PANTHER" id="PTHR24147">
    <property type="entry name" value="ANKYRIN REPEAT DOMAIN 36-RELATED"/>
    <property type="match status" value="1"/>
</dbReference>
<organism evidence="3 4">
    <name type="scientific">Zoarces viviparus</name>
    <name type="common">Viviparous eelpout</name>
    <name type="synonym">Blennius viviparus</name>
    <dbReference type="NCBI Taxonomy" id="48416"/>
    <lineage>
        <taxon>Eukaryota</taxon>
        <taxon>Metazoa</taxon>
        <taxon>Chordata</taxon>
        <taxon>Craniata</taxon>
        <taxon>Vertebrata</taxon>
        <taxon>Euteleostomi</taxon>
        <taxon>Actinopterygii</taxon>
        <taxon>Neopterygii</taxon>
        <taxon>Teleostei</taxon>
        <taxon>Neoteleostei</taxon>
        <taxon>Acanthomorphata</taxon>
        <taxon>Eupercaria</taxon>
        <taxon>Perciformes</taxon>
        <taxon>Cottioidei</taxon>
        <taxon>Zoarcales</taxon>
        <taxon>Zoarcidae</taxon>
        <taxon>Zoarcinae</taxon>
        <taxon>Zoarces</taxon>
    </lineage>
</organism>
<dbReference type="Gene3D" id="1.25.40.20">
    <property type="entry name" value="Ankyrin repeat-containing domain"/>
    <property type="match status" value="2"/>
</dbReference>
<feature type="region of interest" description="Disordered" evidence="2">
    <location>
        <begin position="358"/>
        <end position="412"/>
    </location>
</feature>
<feature type="region of interest" description="Disordered" evidence="2">
    <location>
        <begin position="1"/>
        <end position="23"/>
    </location>
</feature>
<accession>A0AAW1E187</accession>
<gene>
    <name evidence="3" type="ORF">VZT92_024314</name>
</gene>